<dbReference type="Proteomes" id="UP001055460">
    <property type="component" value="Plasmid pD"/>
</dbReference>
<protein>
    <submittedName>
        <fullName evidence="1">Uncharacterized protein</fullName>
    </submittedName>
</protein>
<dbReference type="AlphaFoldDB" id="A0A9Q9DEN7"/>
<sequence length="318" mass="36490">MPKQPTNIRQRAIFVPHARIPWRDGIAAVAHPDNVVIKAQKPDEAWIEDATSKIGEWRSLTRSVYLRWAITINASELAQRRYEELPEDQALRTDAMRIVNGEPTRVTLSLWPAREAAEHYRTTTPLIAAYGVSDLFGALEDIIFDLYEIVLRHNPQPLMQGPDFRDLRRLWHNRSNHADSEAAWRTAWLERYSNWRRKRAYDGLGNVLIALYQHAGLRRPSSFKQTDVADWARTLEMIAELRNLIVHGAATVSQRLAELSNTQNSLTFDFLADAVLDVRLHHLQSVECFCDQLLNAFNISLVEKAVGPLDRKRQRGDG</sequence>
<organism evidence="1 2">
    <name type="scientific">Ensifer adhaerens</name>
    <name type="common">Sinorhizobium morelense</name>
    <dbReference type="NCBI Taxonomy" id="106592"/>
    <lineage>
        <taxon>Bacteria</taxon>
        <taxon>Pseudomonadati</taxon>
        <taxon>Pseudomonadota</taxon>
        <taxon>Alphaproteobacteria</taxon>
        <taxon>Hyphomicrobiales</taxon>
        <taxon>Rhizobiaceae</taxon>
        <taxon>Sinorhizobium/Ensifer group</taxon>
        <taxon>Ensifer</taxon>
    </lineage>
</organism>
<dbReference type="RefSeq" id="WP_252161660.1">
    <property type="nucleotide sequence ID" value="NZ_CP098811.1"/>
</dbReference>
<geneLocation type="plasmid" evidence="1 2">
    <name>pD</name>
</geneLocation>
<evidence type="ECO:0000313" key="1">
    <source>
        <dbReference type="EMBL" id="USJ28601.1"/>
    </source>
</evidence>
<name>A0A9Q9DEN7_ENSAD</name>
<accession>A0A9Q9DEN7</accession>
<proteinExistence type="predicted"/>
<reference evidence="1" key="1">
    <citation type="submission" date="2022-06" db="EMBL/GenBank/DDBJ databases">
        <title>Physiological and biochemical characterization and genomic elucidation of a strain of the genus Ensifer adhaerens M8 that combines arsenic oxidation and chromium reduction.</title>
        <authorList>
            <person name="Li X."/>
            <person name="Yu c."/>
        </authorList>
    </citation>
    <scope>NUCLEOTIDE SEQUENCE</scope>
    <source>
        <strain evidence="1">M8</strain>
        <plasmid evidence="1">pD</plasmid>
    </source>
</reference>
<keyword evidence="1" id="KW-0614">Plasmid</keyword>
<dbReference type="EMBL" id="CP098811">
    <property type="protein sequence ID" value="USJ28601.1"/>
    <property type="molecule type" value="Genomic_DNA"/>
</dbReference>
<gene>
    <name evidence="1" type="ORF">NE863_35670</name>
</gene>
<evidence type="ECO:0000313" key="2">
    <source>
        <dbReference type="Proteomes" id="UP001055460"/>
    </source>
</evidence>